<dbReference type="GO" id="GO:0016740">
    <property type="term" value="F:transferase activity"/>
    <property type="evidence" value="ECO:0007669"/>
    <property type="project" value="UniProtKB-ARBA"/>
</dbReference>
<reference evidence="7" key="1">
    <citation type="submission" date="2020-10" db="EMBL/GenBank/DDBJ databases">
        <authorList>
            <person name="Gilroy R."/>
        </authorList>
    </citation>
    <scope>NUCLEOTIDE SEQUENCE</scope>
    <source>
        <strain evidence="7">ChiSjej3B21-11622</strain>
    </source>
</reference>
<dbReference type="Gene3D" id="2.30.30.100">
    <property type="match status" value="1"/>
</dbReference>
<dbReference type="GO" id="GO:0005524">
    <property type="term" value="F:ATP binding"/>
    <property type="evidence" value="ECO:0007669"/>
    <property type="project" value="UniProtKB-UniRule"/>
</dbReference>
<evidence type="ECO:0000256" key="5">
    <source>
        <dbReference type="HAMAP-Rule" id="MF_00978"/>
    </source>
</evidence>
<keyword evidence="1 5" id="KW-0436">Ligase</keyword>
<dbReference type="Pfam" id="PF02237">
    <property type="entry name" value="BPL_C"/>
    <property type="match status" value="1"/>
</dbReference>
<dbReference type="InterPro" id="IPR008988">
    <property type="entry name" value="Transcriptional_repressor_C"/>
</dbReference>
<evidence type="ECO:0000256" key="4">
    <source>
        <dbReference type="ARBA" id="ARBA00023267"/>
    </source>
</evidence>
<dbReference type="EC" id="6.3.4.15" evidence="5"/>
<keyword evidence="5" id="KW-0804">Transcription</keyword>
<dbReference type="InterPro" id="IPR030855">
    <property type="entry name" value="Bifunct_BirA"/>
</dbReference>
<dbReference type="Gene3D" id="1.10.10.10">
    <property type="entry name" value="Winged helix-like DNA-binding domain superfamily/Winged helix DNA-binding domain"/>
    <property type="match status" value="1"/>
</dbReference>
<comment type="caution">
    <text evidence="7">The sequence shown here is derived from an EMBL/GenBank/DDBJ whole genome shotgun (WGS) entry which is preliminary data.</text>
</comment>
<organism evidence="7 8">
    <name type="scientific">Candidatus Limivivens merdigallinarum</name>
    <dbReference type="NCBI Taxonomy" id="2840859"/>
    <lineage>
        <taxon>Bacteria</taxon>
        <taxon>Bacillati</taxon>
        <taxon>Bacillota</taxon>
        <taxon>Clostridia</taxon>
        <taxon>Lachnospirales</taxon>
        <taxon>Lachnospiraceae</taxon>
        <taxon>Lachnospiraceae incertae sedis</taxon>
        <taxon>Candidatus Limivivens</taxon>
    </lineage>
</organism>
<dbReference type="InterPro" id="IPR036388">
    <property type="entry name" value="WH-like_DNA-bd_sf"/>
</dbReference>
<gene>
    <name evidence="5" type="primary">birA</name>
    <name evidence="7" type="ORF">IAB26_12520</name>
</gene>
<evidence type="ECO:0000313" key="7">
    <source>
        <dbReference type="EMBL" id="HIQ97372.1"/>
    </source>
</evidence>
<dbReference type="PROSITE" id="PS51733">
    <property type="entry name" value="BPL_LPL_CATALYTIC"/>
    <property type="match status" value="1"/>
</dbReference>
<feature type="domain" description="BPL/LPL catalytic" evidence="6">
    <location>
        <begin position="65"/>
        <end position="255"/>
    </location>
</feature>
<evidence type="ECO:0000256" key="3">
    <source>
        <dbReference type="ARBA" id="ARBA00022840"/>
    </source>
</evidence>
<dbReference type="Proteomes" id="UP000886886">
    <property type="component" value="Unassembled WGS sequence"/>
</dbReference>
<dbReference type="Pfam" id="PF08279">
    <property type="entry name" value="HTH_11"/>
    <property type="match status" value="1"/>
</dbReference>
<dbReference type="SUPFAM" id="SSF46785">
    <property type="entry name" value="Winged helix' DNA-binding domain"/>
    <property type="match status" value="1"/>
</dbReference>
<evidence type="ECO:0000256" key="2">
    <source>
        <dbReference type="ARBA" id="ARBA00022741"/>
    </source>
</evidence>
<keyword evidence="5" id="KW-0678">Repressor</keyword>
<dbReference type="Gene3D" id="3.30.930.10">
    <property type="entry name" value="Bira Bifunctional Protein, Domain 2"/>
    <property type="match status" value="1"/>
</dbReference>
<dbReference type="PANTHER" id="PTHR12835:SF5">
    <property type="entry name" value="BIOTIN--PROTEIN LIGASE"/>
    <property type="match status" value="1"/>
</dbReference>
<sequence length="326" mass="36298">MKSKILEILKARDGYVSGQELSEYFQVSRTAVWKAVARLKEEGYQIESVQKKGYRLVASPDVVLAEEIQSILKTRWAAREICYLKTVDSTNRYAKKKAEEGAPHGALVVAEEQTQGKGRMGRNWSDPAGQNIAMTLILRPAIQPQSASMVTLVAGLSVARALKTLCGLDVKIKWPNDVVAGGRKLCGILSEMSAEMSGIHYLVIGIGINVNTEHFPEELRDKATSLYLETGEKMQRARIIAACMEYFEEDFSLFEKTMDLSLLKDQYEALLINKDEKVKVLERDASYVGIAKGIDWEGELLVEKEDGSLTRVYAGEVSVRGVYGYT</sequence>
<dbReference type="EMBL" id="DVFT01000185">
    <property type="protein sequence ID" value="HIQ97372.1"/>
    <property type="molecule type" value="Genomic_DNA"/>
</dbReference>
<comment type="caution">
    <text evidence="5">Lacks conserved residue(s) required for the propagation of feature annotation.</text>
</comment>
<dbReference type="HAMAP" id="MF_00978">
    <property type="entry name" value="Bifunct_BirA"/>
    <property type="match status" value="1"/>
</dbReference>
<keyword evidence="3 5" id="KW-0067">ATP-binding</keyword>
<feature type="binding site" evidence="5">
    <location>
        <begin position="89"/>
        <end position="91"/>
    </location>
    <ligand>
        <name>biotin</name>
        <dbReference type="ChEBI" id="CHEBI:57586"/>
    </ligand>
</feature>
<evidence type="ECO:0000259" key="6">
    <source>
        <dbReference type="PROSITE" id="PS51733"/>
    </source>
</evidence>
<comment type="similarity">
    <text evidence="5">Belongs to the biotin--protein ligase family.</text>
</comment>
<keyword evidence="5" id="KW-0805">Transcription regulation</keyword>
<keyword evidence="2 5" id="KW-0547">Nucleotide-binding</keyword>
<feature type="DNA-binding region" description="H-T-H motif" evidence="5">
    <location>
        <begin position="18"/>
        <end position="37"/>
    </location>
</feature>
<dbReference type="Pfam" id="PF03099">
    <property type="entry name" value="BPL_LplA_LipB"/>
    <property type="match status" value="1"/>
</dbReference>
<dbReference type="InterPro" id="IPR013196">
    <property type="entry name" value="HTH_11"/>
</dbReference>
<comment type="catalytic activity">
    <reaction evidence="5">
        <text>biotin + L-lysyl-[protein] + ATP = N(6)-biotinyl-L-lysyl-[protein] + AMP + diphosphate + H(+)</text>
        <dbReference type="Rhea" id="RHEA:11756"/>
        <dbReference type="Rhea" id="RHEA-COMP:9752"/>
        <dbReference type="Rhea" id="RHEA-COMP:10505"/>
        <dbReference type="ChEBI" id="CHEBI:15378"/>
        <dbReference type="ChEBI" id="CHEBI:29969"/>
        <dbReference type="ChEBI" id="CHEBI:30616"/>
        <dbReference type="ChEBI" id="CHEBI:33019"/>
        <dbReference type="ChEBI" id="CHEBI:57586"/>
        <dbReference type="ChEBI" id="CHEBI:83144"/>
        <dbReference type="ChEBI" id="CHEBI:456215"/>
        <dbReference type="EC" id="6.3.4.15"/>
    </reaction>
</comment>
<dbReference type="GO" id="GO:0004077">
    <property type="term" value="F:biotin--[biotin carboxyl-carrier protein] ligase activity"/>
    <property type="evidence" value="ECO:0007669"/>
    <property type="project" value="UniProtKB-UniRule"/>
</dbReference>
<dbReference type="GO" id="GO:0009249">
    <property type="term" value="P:protein lipoylation"/>
    <property type="evidence" value="ECO:0007669"/>
    <property type="project" value="UniProtKB-ARBA"/>
</dbReference>
<dbReference type="InterPro" id="IPR036390">
    <property type="entry name" value="WH_DNA-bd_sf"/>
</dbReference>
<dbReference type="GO" id="GO:0006355">
    <property type="term" value="P:regulation of DNA-templated transcription"/>
    <property type="evidence" value="ECO:0007669"/>
    <property type="project" value="UniProtKB-UniRule"/>
</dbReference>
<dbReference type="SUPFAM" id="SSF50037">
    <property type="entry name" value="C-terminal domain of transcriptional repressors"/>
    <property type="match status" value="1"/>
</dbReference>
<dbReference type="SUPFAM" id="SSF55681">
    <property type="entry name" value="Class II aaRS and biotin synthetases"/>
    <property type="match status" value="1"/>
</dbReference>
<dbReference type="InterPro" id="IPR003142">
    <property type="entry name" value="BPL_C"/>
</dbReference>
<evidence type="ECO:0000256" key="1">
    <source>
        <dbReference type="ARBA" id="ARBA00022598"/>
    </source>
</evidence>
<dbReference type="CDD" id="cd16442">
    <property type="entry name" value="BPL"/>
    <property type="match status" value="1"/>
</dbReference>
<feature type="binding site" evidence="5">
    <location>
        <position position="184"/>
    </location>
    <ligand>
        <name>biotin</name>
        <dbReference type="ChEBI" id="CHEBI:57586"/>
    </ligand>
</feature>
<keyword evidence="4 5" id="KW-0092">Biotin</keyword>
<dbReference type="NCBIfam" id="TIGR00121">
    <property type="entry name" value="birA_ligase"/>
    <property type="match status" value="1"/>
</dbReference>
<dbReference type="InterPro" id="IPR004143">
    <property type="entry name" value="BPL_LPL_catalytic"/>
</dbReference>
<reference evidence="7" key="2">
    <citation type="journal article" date="2021" name="PeerJ">
        <title>Extensive microbial diversity within the chicken gut microbiome revealed by metagenomics and culture.</title>
        <authorList>
            <person name="Gilroy R."/>
            <person name="Ravi A."/>
            <person name="Getino M."/>
            <person name="Pursley I."/>
            <person name="Horton D.L."/>
            <person name="Alikhan N.F."/>
            <person name="Baker D."/>
            <person name="Gharbi K."/>
            <person name="Hall N."/>
            <person name="Watson M."/>
            <person name="Adriaenssens E.M."/>
            <person name="Foster-Nyarko E."/>
            <person name="Jarju S."/>
            <person name="Secka A."/>
            <person name="Antonio M."/>
            <person name="Oren A."/>
            <person name="Chaudhuri R.R."/>
            <person name="La Ragione R."/>
            <person name="Hildebrand F."/>
            <person name="Pallen M.J."/>
        </authorList>
    </citation>
    <scope>NUCLEOTIDE SEQUENCE</scope>
    <source>
        <strain evidence="7">ChiSjej3B21-11622</strain>
    </source>
</reference>
<dbReference type="GO" id="GO:0003677">
    <property type="term" value="F:DNA binding"/>
    <property type="evidence" value="ECO:0007669"/>
    <property type="project" value="UniProtKB-UniRule"/>
</dbReference>
<protein>
    <recommendedName>
        <fullName evidence="5">Bifunctional ligase/repressor BirA</fullName>
    </recommendedName>
    <alternativeName>
        <fullName evidence="5">Biotin--[acetyl-CoA-carboxylase] ligase</fullName>
        <ecNumber evidence="5">6.3.4.15</ecNumber>
    </alternativeName>
    <alternativeName>
        <fullName evidence="5">Biotin--protein ligase</fullName>
    </alternativeName>
    <alternativeName>
        <fullName evidence="5">Biotin-[acetyl-CoA carboxylase] synthetase</fullName>
    </alternativeName>
</protein>
<dbReference type="AlphaFoldDB" id="A0A9D1D1R6"/>
<name>A0A9D1D1R6_9FIRM</name>
<comment type="function">
    <text evidence="5">Acts both as a biotin--[acetyl-CoA-carboxylase] ligase and a repressor.</text>
</comment>
<accession>A0A9D1D1R6</accession>
<dbReference type="GO" id="GO:0005737">
    <property type="term" value="C:cytoplasm"/>
    <property type="evidence" value="ECO:0007669"/>
    <property type="project" value="TreeGrafter"/>
</dbReference>
<dbReference type="InterPro" id="IPR045864">
    <property type="entry name" value="aa-tRNA-synth_II/BPL/LPL"/>
</dbReference>
<proteinExistence type="inferred from homology"/>
<keyword evidence="5" id="KW-0238">DNA-binding</keyword>
<feature type="binding site" evidence="5">
    <location>
        <position position="113"/>
    </location>
    <ligand>
        <name>biotin</name>
        <dbReference type="ChEBI" id="CHEBI:57586"/>
    </ligand>
</feature>
<evidence type="ECO:0000313" key="8">
    <source>
        <dbReference type="Proteomes" id="UP000886886"/>
    </source>
</evidence>
<dbReference type="PANTHER" id="PTHR12835">
    <property type="entry name" value="BIOTIN PROTEIN LIGASE"/>
    <property type="match status" value="1"/>
</dbReference>
<dbReference type="InterPro" id="IPR004408">
    <property type="entry name" value="Biotin_CoA_COase_ligase"/>
</dbReference>